<feature type="chain" id="PRO_5023042636" evidence="3">
    <location>
        <begin position="20"/>
        <end position="360"/>
    </location>
</feature>
<feature type="region of interest" description="Disordered" evidence="1">
    <location>
        <begin position="110"/>
        <end position="131"/>
    </location>
</feature>
<dbReference type="Proteomes" id="UP000324022">
    <property type="component" value="Unassembled WGS sequence"/>
</dbReference>
<evidence type="ECO:0000256" key="3">
    <source>
        <dbReference type="SAM" id="SignalP"/>
    </source>
</evidence>
<accession>A0A5C3ENF1</accession>
<feature type="signal peptide" evidence="3">
    <location>
        <begin position="1"/>
        <end position="19"/>
    </location>
</feature>
<keyword evidence="3" id="KW-0732">Signal</keyword>
<feature type="compositionally biased region" description="Polar residues" evidence="1">
    <location>
        <begin position="349"/>
        <end position="360"/>
    </location>
</feature>
<feature type="compositionally biased region" description="Low complexity" evidence="1">
    <location>
        <begin position="294"/>
        <end position="310"/>
    </location>
</feature>
<dbReference type="OrthoDB" id="2553862at2759"/>
<feature type="compositionally biased region" description="Polar residues" evidence="1">
    <location>
        <begin position="318"/>
        <end position="327"/>
    </location>
</feature>
<feature type="compositionally biased region" description="Polar residues" evidence="1">
    <location>
        <begin position="252"/>
        <end position="272"/>
    </location>
</feature>
<keyword evidence="2" id="KW-0472">Membrane</keyword>
<proteinExistence type="predicted"/>
<dbReference type="EMBL" id="OOIN01000043">
    <property type="protein sequence ID" value="SPO32164.1"/>
    <property type="molecule type" value="Genomic_DNA"/>
</dbReference>
<feature type="region of interest" description="Disordered" evidence="1">
    <location>
        <begin position="212"/>
        <end position="360"/>
    </location>
</feature>
<feature type="transmembrane region" description="Helical" evidence="2">
    <location>
        <begin position="139"/>
        <end position="160"/>
    </location>
</feature>
<gene>
    <name evidence="4" type="ORF">UTRI_02721</name>
</gene>
<evidence type="ECO:0000313" key="5">
    <source>
        <dbReference type="Proteomes" id="UP000324022"/>
    </source>
</evidence>
<sequence>MHLSARLTYLALLATLASAAMINIPPLYSCEPASIRVLAKGNYTIEGRDLDTHKLVFRAHVNKGVSSVNWDAVDLAPDATAVVTVTDQIGPNPTQTALVTAQALIQPNPTGNTTCLAKSERDRKGGGATKSQKNMVPTIIGICLGAFLLLVILLVGGMMYRRKKEKVQKVDEDSVDLNHSYATQGNVPAGGSYMARLVPGLVLQDARPLPRDPVLESEQANYASTRRGTHYYKNGTGPDVNAPGTGFELPSYGQSQRFSKTGLPQTSNNNKNDGFYRRDGPPAADQSNPYAAPHQQTGYQNYPQQQHQQPMTRDANPFASQADLSYTQSPPSHPQHQHQVYGQKDWDHSQTSFLTKKSSH</sequence>
<keyword evidence="2" id="KW-0812">Transmembrane</keyword>
<keyword evidence="2" id="KW-1133">Transmembrane helix</keyword>
<name>A0A5C3ENF1_9BASI</name>
<evidence type="ECO:0000256" key="1">
    <source>
        <dbReference type="SAM" id="MobiDB-lite"/>
    </source>
</evidence>
<protein>
    <submittedName>
        <fullName evidence="4">Uncharacterized protein</fullName>
    </submittedName>
</protein>
<evidence type="ECO:0000256" key="2">
    <source>
        <dbReference type="SAM" id="Phobius"/>
    </source>
</evidence>
<organism evidence="4 5">
    <name type="scientific">Ustilago trichophora</name>
    <dbReference type="NCBI Taxonomy" id="86804"/>
    <lineage>
        <taxon>Eukaryota</taxon>
        <taxon>Fungi</taxon>
        <taxon>Dikarya</taxon>
        <taxon>Basidiomycota</taxon>
        <taxon>Ustilaginomycotina</taxon>
        <taxon>Ustilaginomycetes</taxon>
        <taxon>Ustilaginales</taxon>
        <taxon>Ustilaginaceae</taxon>
        <taxon>Ustilago</taxon>
    </lineage>
</organism>
<reference evidence="4 5" key="1">
    <citation type="submission" date="2018-03" db="EMBL/GenBank/DDBJ databases">
        <authorList>
            <person name="Guldener U."/>
        </authorList>
    </citation>
    <scope>NUCLEOTIDE SEQUENCE [LARGE SCALE GENOMIC DNA]</scope>
    <source>
        <strain evidence="4 5">NBRC100155</strain>
    </source>
</reference>
<dbReference type="AlphaFoldDB" id="A0A5C3ENF1"/>
<keyword evidence="5" id="KW-1185">Reference proteome</keyword>
<evidence type="ECO:0000313" key="4">
    <source>
        <dbReference type="EMBL" id="SPO32164.1"/>
    </source>
</evidence>